<feature type="non-terminal residue" evidence="2">
    <location>
        <position position="1"/>
    </location>
</feature>
<protein>
    <submittedName>
        <fullName evidence="2">Uncharacterized protein</fullName>
    </submittedName>
</protein>
<organism evidence="2 3">
    <name type="scientific">Wickerhamomyces pijperi</name>
    <name type="common">Yeast</name>
    <name type="synonym">Pichia pijperi</name>
    <dbReference type="NCBI Taxonomy" id="599730"/>
    <lineage>
        <taxon>Eukaryota</taxon>
        <taxon>Fungi</taxon>
        <taxon>Dikarya</taxon>
        <taxon>Ascomycota</taxon>
        <taxon>Saccharomycotina</taxon>
        <taxon>Saccharomycetes</taxon>
        <taxon>Phaffomycetales</taxon>
        <taxon>Wickerhamomycetaceae</taxon>
        <taxon>Wickerhamomyces</taxon>
    </lineage>
</organism>
<reference evidence="2" key="2">
    <citation type="submission" date="2021-01" db="EMBL/GenBank/DDBJ databases">
        <authorList>
            <person name="Schikora-Tamarit M.A."/>
        </authorList>
    </citation>
    <scope>NUCLEOTIDE SEQUENCE</scope>
    <source>
        <strain evidence="2">CBS2887</strain>
    </source>
</reference>
<dbReference type="AlphaFoldDB" id="A0A9P8TL67"/>
<reference evidence="2" key="1">
    <citation type="journal article" date="2021" name="Open Biol.">
        <title>Shared evolutionary footprints suggest mitochondrial oxidative damage underlies multiple complex I losses in fungi.</title>
        <authorList>
            <person name="Schikora-Tamarit M.A."/>
            <person name="Marcet-Houben M."/>
            <person name="Nosek J."/>
            <person name="Gabaldon T."/>
        </authorList>
    </citation>
    <scope>NUCLEOTIDE SEQUENCE</scope>
    <source>
        <strain evidence="2">CBS2887</strain>
    </source>
</reference>
<feature type="region of interest" description="Disordered" evidence="1">
    <location>
        <begin position="241"/>
        <end position="290"/>
    </location>
</feature>
<sequence length="290" mass="32624">TIPAHITPTIDKPRTKSHPDIYIPTNSTINRPSHNTSNLDISPSSSSSLSSYSPLVARAPLPPQISLVSKQDIVKSLWLDELYRHFPYSLIFESDVLLEKKFPNAVNFKKIQTPVYVKTTRLHIFSIQAVIYDRITIGFGSGATIASARKRAAFNAIQFSGYFDNRFNDQQDTHDVVNGSYNMTDNTNYSIYISKLFYRIITGLKSRKLRFENLKDFEEIDLRNCGTDKFFDIAYGDYDDNDDDHDKQTGKKSSRPPRSKSRGYSSSGRNSTLRRGGSKRGGNGGSRGGV</sequence>
<dbReference type="Proteomes" id="UP000774326">
    <property type="component" value="Unassembled WGS sequence"/>
</dbReference>
<feature type="compositionally biased region" description="Basic residues" evidence="1">
    <location>
        <begin position="250"/>
        <end position="261"/>
    </location>
</feature>
<accession>A0A9P8TL67</accession>
<evidence type="ECO:0000256" key="1">
    <source>
        <dbReference type="SAM" id="MobiDB-lite"/>
    </source>
</evidence>
<dbReference type="EMBL" id="JAEUBG010003344">
    <property type="protein sequence ID" value="KAH3682921.1"/>
    <property type="molecule type" value="Genomic_DNA"/>
</dbReference>
<keyword evidence="3" id="KW-1185">Reference proteome</keyword>
<gene>
    <name evidence="2" type="ORF">WICPIJ_006107</name>
</gene>
<feature type="region of interest" description="Disordered" evidence="1">
    <location>
        <begin position="1"/>
        <end position="46"/>
    </location>
</feature>
<evidence type="ECO:0000313" key="3">
    <source>
        <dbReference type="Proteomes" id="UP000774326"/>
    </source>
</evidence>
<feature type="compositionally biased region" description="Gly residues" evidence="1">
    <location>
        <begin position="279"/>
        <end position="290"/>
    </location>
</feature>
<name>A0A9P8TL67_WICPI</name>
<feature type="compositionally biased region" description="Polar residues" evidence="1">
    <location>
        <begin position="24"/>
        <end position="41"/>
    </location>
</feature>
<proteinExistence type="predicted"/>
<comment type="caution">
    <text evidence="2">The sequence shown here is derived from an EMBL/GenBank/DDBJ whole genome shotgun (WGS) entry which is preliminary data.</text>
</comment>
<evidence type="ECO:0000313" key="2">
    <source>
        <dbReference type="EMBL" id="KAH3682921.1"/>
    </source>
</evidence>